<evidence type="ECO:0000313" key="1">
    <source>
        <dbReference type="EMBL" id="QOT74459.1"/>
    </source>
</evidence>
<organism evidence="1 2">
    <name type="scientific">Sphingobium fuliginis (strain ATCC 27551)</name>
    <dbReference type="NCBI Taxonomy" id="336203"/>
    <lineage>
        <taxon>Bacteria</taxon>
        <taxon>Pseudomonadati</taxon>
        <taxon>Pseudomonadota</taxon>
        <taxon>Alphaproteobacteria</taxon>
        <taxon>Sphingomonadales</taxon>
        <taxon>Sphingomonadaceae</taxon>
        <taxon>Sphingobium</taxon>
    </lineage>
</organism>
<dbReference type="AlphaFoldDB" id="A0A7M2GRD2"/>
<proteinExistence type="predicted"/>
<evidence type="ECO:0000313" key="2">
    <source>
        <dbReference type="Proteomes" id="UP000593663"/>
    </source>
</evidence>
<dbReference type="KEGG" id="sbar:H5V43_21470"/>
<dbReference type="Proteomes" id="UP000593663">
    <property type="component" value="Plasmid p1"/>
</dbReference>
<sequence length="116" mass="13934">MQTRDGITHDHDRQTTSIFEAAHWGYTVKVECRCRRVGLFEPHGLWWKFHRKGWTDDFRDAVRCFYCTSCSKRYGRKVRPVSIETTRQPLRIKFPPPDEREWKKAVSRHRGVTARK</sequence>
<accession>A0A7M2GRD2</accession>
<dbReference type="RefSeq" id="WP_025547073.1">
    <property type="nucleotide sequence ID" value="NZ_BATN01000007.1"/>
</dbReference>
<reference evidence="2" key="1">
    <citation type="submission" date="2020-08" db="EMBL/GenBank/DDBJ databases">
        <title>Complete genome sequence of Sphingobium barthaii strain KK22, a high-molecular-weight polycyclic aromatic hydrocarbon-degrading soil bacterium.</title>
        <authorList>
            <person name="Mori J.F."/>
            <person name="Kanaly R.A."/>
        </authorList>
    </citation>
    <scope>NUCLEOTIDE SEQUENCE [LARGE SCALE GENOMIC DNA]</scope>
    <source>
        <strain evidence="2">KK22</strain>
        <plasmid evidence="2">p1</plasmid>
    </source>
</reference>
<name>A0A7M2GRD2_SPHSA</name>
<dbReference type="EMBL" id="CP060037">
    <property type="protein sequence ID" value="QOT74459.1"/>
    <property type="molecule type" value="Genomic_DNA"/>
</dbReference>
<keyword evidence="1" id="KW-0614">Plasmid</keyword>
<protein>
    <submittedName>
        <fullName evidence="1">Uncharacterized protein</fullName>
    </submittedName>
</protein>
<gene>
    <name evidence="1" type="ORF">H5V43_21470</name>
</gene>
<geneLocation type="plasmid" evidence="1 2">
    <name>p1</name>
</geneLocation>